<evidence type="ECO:0000313" key="3">
    <source>
        <dbReference type="EMBL" id="UON93331.1"/>
    </source>
</evidence>
<protein>
    <submittedName>
        <fullName evidence="2">DUF4192 domain-containing protein</fullName>
    </submittedName>
</protein>
<evidence type="ECO:0000256" key="1">
    <source>
        <dbReference type="SAM" id="MobiDB-lite"/>
    </source>
</evidence>
<organism evidence="2 5">
    <name type="scientific">Arthrobacter zhangbolii</name>
    <dbReference type="NCBI Taxonomy" id="2886936"/>
    <lineage>
        <taxon>Bacteria</taxon>
        <taxon>Bacillati</taxon>
        <taxon>Actinomycetota</taxon>
        <taxon>Actinomycetes</taxon>
        <taxon>Micrococcales</taxon>
        <taxon>Micrococcaceae</taxon>
        <taxon>Arthrobacter</taxon>
    </lineage>
</organism>
<dbReference type="Proteomes" id="UP001155145">
    <property type="component" value="Unassembled WGS sequence"/>
</dbReference>
<feature type="compositionally biased region" description="Pro residues" evidence="1">
    <location>
        <begin position="465"/>
        <end position="476"/>
    </location>
</feature>
<dbReference type="RefSeq" id="WP_227928017.1">
    <property type="nucleotide sequence ID" value="NZ_CP094984.1"/>
</dbReference>
<sequence length="476" mass="49820">MSTEPADGTAENPYRVSDPADILSLIPHTLGFEPRESLVLLALCSGRLGATLRLDLPPVRAASKAGANAAYAAAAARFLAADTRADGALLVLYTGEPWTEPARPPFLALIRRLEKELAAVSLPVQDGWMVGPEYWRDYFCTRPGCCPWPGMPRSQITDSTLNTELVYRGSAFAPSLEQAVGSSRARPWSRRREVADAQARFTKLLGGRWCERDQFGGTLRLWAACFSPEVPDSGHDLSGGNPGLREAPETAGFLLASLQDRGIRDSVLVLAAVGLETALAGAEAHGLLRGQGSPAVFPRDVLGFGAPCDGTPDATALSGAGEPPGSGVAGTGARSGRARTGRARTGPAGPGGSIPRRAAPGQAAGYFRGILVGRGGGTPDWPLLDRANNVFTDLAAVSEGEARAALLSLLAWIEWARGRGSRAHVYLEQSIAAQPGYRLALLLGELLGTGVLPDWARSRSESWPGPGPDPGPGGAD</sequence>
<dbReference type="InterPro" id="IPR025447">
    <property type="entry name" value="DUF4192"/>
</dbReference>
<evidence type="ECO:0000313" key="2">
    <source>
        <dbReference type="EMBL" id="MCC3271844.1"/>
    </source>
</evidence>
<feature type="region of interest" description="Disordered" evidence="1">
    <location>
        <begin position="313"/>
        <end position="358"/>
    </location>
</feature>
<dbReference type="EMBL" id="JAJFZT010000001">
    <property type="protein sequence ID" value="MCC3271844.1"/>
    <property type="molecule type" value="Genomic_DNA"/>
</dbReference>
<gene>
    <name evidence="2" type="ORF">LJ755_03755</name>
    <name evidence="3" type="ORF">MUK71_06940</name>
</gene>
<name>A0A9X1SAH4_9MICC</name>
<accession>A0A9X1SAH4</accession>
<dbReference type="AlphaFoldDB" id="A0A9X1SAH4"/>
<evidence type="ECO:0000313" key="5">
    <source>
        <dbReference type="Proteomes" id="UP001155145"/>
    </source>
</evidence>
<dbReference type="Pfam" id="PF13830">
    <property type="entry name" value="DUF4192"/>
    <property type="match status" value="2"/>
</dbReference>
<keyword evidence="4" id="KW-1185">Reference proteome</keyword>
<evidence type="ECO:0000313" key="4">
    <source>
        <dbReference type="Proteomes" id="UP000829758"/>
    </source>
</evidence>
<dbReference type="Proteomes" id="UP000829758">
    <property type="component" value="Chromosome"/>
</dbReference>
<proteinExistence type="predicted"/>
<reference evidence="2" key="1">
    <citation type="submission" date="2021-10" db="EMBL/GenBank/DDBJ databases">
        <title>Novel species in genus Arthrobacter.</title>
        <authorList>
            <person name="Liu Y."/>
        </authorList>
    </citation>
    <scope>NUCLEOTIDE SEQUENCE</scope>
    <source>
        <strain evidence="4">zg-Y462</strain>
        <strain evidence="2">Zg-Y462</strain>
    </source>
</reference>
<dbReference type="EMBL" id="CP094984">
    <property type="protein sequence ID" value="UON93331.1"/>
    <property type="molecule type" value="Genomic_DNA"/>
</dbReference>
<feature type="region of interest" description="Disordered" evidence="1">
    <location>
        <begin position="457"/>
        <end position="476"/>
    </location>
</feature>